<dbReference type="Gramene" id="PRQ32109">
    <property type="protein sequence ID" value="PRQ32109"/>
    <property type="gene ID" value="RchiOBHm_Chr5g0042711"/>
</dbReference>
<protein>
    <submittedName>
        <fullName evidence="2">Uncharacterized protein</fullName>
    </submittedName>
</protein>
<sequence>MLTLPSLFDKKTQTKLCCGWSSSSHRPIFKSIKFSTSELGMEGVGDEISYHHYTKDLELGIL</sequence>
<name>A0A2P6QD66_ROSCH</name>
<dbReference type="EMBL" id="PDCK01000044">
    <property type="protein sequence ID" value="PRQ22752.1"/>
    <property type="molecule type" value="Genomic_DNA"/>
</dbReference>
<proteinExistence type="predicted"/>
<accession>A0A2P6QD66</accession>
<dbReference type="Gramene" id="PRQ22752">
    <property type="protein sequence ID" value="PRQ22752"/>
    <property type="gene ID" value="RchiOBHm_Chr6g0253711"/>
</dbReference>
<dbReference type="Proteomes" id="UP000238479">
    <property type="component" value="Chromosome 6"/>
</dbReference>
<evidence type="ECO:0000313" key="3">
    <source>
        <dbReference type="Proteomes" id="UP000238479"/>
    </source>
</evidence>
<organism evidence="2 3">
    <name type="scientific">Rosa chinensis</name>
    <name type="common">China rose</name>
    <dbReference type="NCBI Taxonomy" id="74649"/>
    <lineage>
        <taxon>Eukaryota</taxon>
        <taxon>Viridiplantae</taxon>
        <taxon>Streptophyta</taxon>
        <taxon>Embryophyta</taxon>
        <taxon>Tracheophyta</taxon>
        <taxon>Spermatophyta</taxon>
        <taxon>Magnoliopsida</taxon>
        <taxon>eudicotyledons</taxon>
        <taxon>Gunneridae</taxon>
        <taxon>Pentapetalae</taxon>
        <taxon>rosids</taxon>
        <taxon>fabids</taxon>
        <taxon>Rosales</taxon>
        <taxon>Rosaceae</taxon>
        <taxon>Rosoideae</taxon>
        <taxon>Rosoideae incertae sedis</taxon>
        <taxon>Rosa</taxon>
    </lineage>
</organism>
<dbReference type="EMBL" id="PDCK01000043">
    <property type="protein sequence ID" value="PRQ32109.1"/>
    <property type="molecule type" value="Genomic_DNA"/>
</dbReference>
<gene>
    <name evidence="2" type="ORF">RchiOBHm_Chr5g0042711</name>
    <name evidence="1" type="ORF">RchiOBHm_Chr6g0253711</name>
</gene>
<reference evidence="2 3" key="1">
    <citation type="journal article" date="2018" name="Nat. Genet.">
        <title>The Rosa genome provides new insights in the design of modern roses.</title>
        <authorList>
            <person name="Bendahmane M."/>
        </authorList>
    </citation>
    <scope>NUCLEOTIDE SEQUENCE [LARGE SCALE GENOMIC DNA]</scope>
    <source>
        <strain evidence="3">cv. Old Blush</strain>
    </source>
</reference>
<comment type="caution">
    <text evidence="2">The sequence shown here is derived from an EMBL/GenBank/DDBJ whole genome shotgun (WGS) entry which is preliminary data.</text>
</comment>
<evidence type="ECO:0000313" key="2">
    <source>
        <dbReference type="EMBL" id="PRQ32109.1"/>
    </source>
</evidence>
<keyword evidence="3" id="KW-1185">Reference proteome</keyword>
<dbReference type="AlphaFoldDB" id="A0A2P6QD66"/>
<dbReference type="Proteomes" id="UP000238479">
    <property type="component" value="Chromosome 5"/>
</dbReference>
<evidence type="ECO:0000313" key="1">
    <source>
        <dbReference type="EMBL" id="PRQ22752.1"/>
    </source>
</evidence>